<dbReference type="KEGG" id="osn:115212034"/>
<dbReference type="Proteomes" id="UP000515154">
    <property type="component" value="Linkage group LG5"/>
</dbReference>
<evidence type="ECO:0000256" key="1">
    <source>
        <dbReference type="SAM" id="Phobius"/>
    </source>
</evidence>
<accession>A0A6P7SE57</accession>
<keyword evidence="1" id="KW-1133">Transmembrane helix</keyword>
<reference evidence="3 4" key="1">
    <citation type="submission" date="2025-08" db="UniProtKB">
        <authorList>
            <consortium name="RefSeq"/>
        </authorList>
    </citation>
    <scope>IDENTIFICATION</scope>
</reference>
<keyword evidence="2" id="KW-1185">Reference proteome</keyword>
<sequence>MNSLNFPITKIHPDFCRVHNCKSENMSFFDPCDCNAYYHCHSNNTTDRRTCNVTTGFLKEGDMIKYVKCVYVAEMNVGNLKVCEKESPWSLCNVSKKFKKKKCRKIWPENKSEWNSNKIDRFLNKTVEKNDENIGSGAGNLSPTLFMPILISILVLLLLMLCITLVLFIKKCKKNWSNSSGVPRPENPDKNIALAEPVQYEEIKIDFPRKCSIDMLRRPLPDFPKERDSTEVRYQRILSVFQKDDPGKKNGLNTGNNLASENTNSIYIPEEGQYNIVDAENNAECKDKCQVPD</sequence>
<gene>
    <name evidence="3 4" type="primary">LOC115212034</name>
</gene>
<keyword evidence="1" id="KW-0812">Transmembrane</keyword>
<keyword evidence="1" id="KW-0472">Membrane</keyword>
<evidence type="ECO:0000313" key="4">
    <source>
        <dbReference type="RefSeq" id="XP_036358969.1"/>
    </source>
</evidence>
<proteinExistence type="predicted"/>
<protein>
    <submittedName>
        <fullName evidence="3 4">Uncharacterized protein LOC115212034</fullName>
    </submittedName>
</protein>
<dbReference type="RefSeq" id="XP_036358969.1">
    <property type="nucleotide sequence ID" value="XM_036503076.1"/>
</dbReference>
<evidence type="ECO:0000313" key="2">
    <source>
        <dbReference type="Proteomes" id="UP000515154"/>
    </source>
</evidence>
<evidence type="ECO:0000313" key="3">
    <source>
        <dbReference type="RefSeq" id="XP_029636694.1"/>
    </source>
</evidence>
<feature type="transmembrane region" description="Helical" evidence="1">
    <location>
        <begin position="145"/>
        <end position="169"/>
    </location>
</feature>
<name>A0A6P7SE57_9MOLL</name>
<dbReference type="RefSeq" id="XP_029636694.1">
    <property type="nucleotide sequence ID" value="XM_029780834.2"/>
</dbReference>
<organism evidence="2 3">
    <name type="scientific">Octopus sinensis</name>
    <name type="common">East Asian common octopus</name>
    <dbReference type="NCBI Taxonomy" id="2607531"/>
    <lineage>
        <taxon>Eukaryota</taxon>
        <taxon>Metazoa</taxon>
        <taxon>Spiralia</taxon>
        <taxon>Lophotrochozoa</taxon>
        <taxon>Mollusca</taxon>
        <taxon>Cephalopoda</taxon>
        <taxon>Coleoidea</taxon>
        <taxon>Octopodiformes</taxon>
        <taxon>Octopoda</taxon>
        <taxon>Incirrata</taxon>
        <taxon>Octopodidae</taxon>
        <taxon>Octopus</taxon>
    </lineage>
</organism>
<dbReference type="AlphaFoldDB" id="A0A6P7SE57"/>